<evidence type="ECO:0000313" key="3">
    <source>
        <dbReference type="Proteomes" id="UP000712600"/>
    </source>
</evidence>
<proteinExistence type="predicted"/>
<organism evidence="2 3">
    <name type="scientific">Brassica cretica</name>
    <name type="common">Mustard</name>
    <dbReference type="NCBI Taxonomy" id="69181"/>
    <lineage>
        <taxon>Eukaryota</taxon>
        <taxon>Viridiplantae</taxon>
        <taxon>Streptophyta</taxon>
        <taxon>Embryophyta</taxon>
        <taxon>Tracheophyta</taxon>
        <taxon>Spermatophyta</taxon>
        <taxon>Magnoliopsida</taxon>
        <taxon>eudicotyledons</taxon>
        <taxon>Gunneridae</taxon>
        <taxon>Pentapetalae</taxon>
        <taxon>rosids</taxon>
        <taxon>malvids</taxon>
        <taxon>Brassicales</taxon>
        <taxon>Brassicaceae</taxon>
        <taxon>Brassiceae</taxon>
        <taxon>Brassica</taxon>
    </lineage>
</organism>
<protein>
    <submittedName>
        <fullName evidence="2">Uncharacterized protein</fullName>
    </submittedName>
</protein>
<evidence type="ECO:0000313" key="2">
    <source>
        <dbReference type="EMBL" id="KAF3600733.1"/>
    </source>
</evidence>
<sequence>MDHLVLIGFDLRIKEVDDPASELNNNNVLLLEFYNGNYDEYFGECSCSSFSHTENCTLVRIKGCGARIMNISEIDYQDSDEKNAEESDEESNRSKKKMWTSGSEFGAFLGDGWSIGCTEDALVFALKLNNVFLDETNLIQKLKNWTEEAIGMSES</sequence>
<reference evidence="2" key="1">
    <citation type="submission" date="2019-12" db="EMBL/GenBank/DDBJ databases">
        <title>Genome sequencing and annotation of Brassica cretica.</title>
        <authorList>
            <person name="Studholme D.J."/>
            <person name="Sarris P."/>
        </authorList>
    </citation>
    <scope>NUCLEOTIDE SEQUENCE</scope>
    <source>
        <strain evidence="2">PFS-109/04</strain>
        <tissue evidence="2">Leaf</tissue>
    </source>
</reference>
<feature type="compositionally biased region" description="Basic and acidic residues" evidence="1">
    <location>
        <begin position="79"/>
        <end position="93"/>
    </location>
</feature>
<evidence type="ECO:0000256" key="1">
    <source>
        <dbReference type="SAM" id="MobiDB-lite"/>
    </source>
</evidence>
<name>A0A8S9SL83_BRACR</name>
<comment type="caution">
    <text evidence="2">The sequence shown here is derived from an EMBL/GenBank/DDBJ whole genome shotgun (WGS) entry which is preliminary data.</text>
</comment>
<accession>A0A8S9SL83</accession>
<feature type="region of interest" description="Disordered" evidence="1">
    <location>
        <begin position="77"/>
        <end position="98"/>
    </location>
</feature>
<dbReference type="EMBL" id="QGKX02000004">
    <property type="protein sequence ID" value="KAF3600733.1"/>
    <property type="molecule type" value="Genomic_DNA"/>
</dbReference>
<dbReference type="AlphaFoldDB" id="A0A8S9SL83"/>
<dbReference type="Proteomes" id="UP000712600">
    <property type="component" value="Unassembled WGS sequence"/>
</dbReference>
<gene>
    <name evidence="2" type="ORF">F2Q69_00034587</name>
</gene>